<keyword evidence="2" id="KW-1185">Reference proteome</keyword>
<organism evidence="1 2">
    <name type="scientific">Arthrobacter cheniae</name>
    <dbReference type="NCBI Taxonomy" id="1258888"/>
    <lineage>
        <taxon>Bacteria</taxon>
        <taxon>Bacillati</taxon>
        <taxon>Actinomycetota</taxon>
        <taxon>Actinomycetes</taxon>
        <taxon>Micrococcales</taxon>
        <taxon>Micrococcaceae</taxon>
        <taxon>Arthrobacter</taxon>
    </lineage>
</organism>
<dbReference type="Proteomes" id="UP000272560">
    <property type="component" value="Unassembled WGS sequence"/>
</dbReference>
<comment type="caution">
    <text evidence="1">The sequence shown here is derived from an EMBL/GenBank/DDBJ whole genome shotgun (WGS) entry which is preliminary data.</text>
</comment>
<protein>
    <submittedName>
        <fullName evidence="1">Uncharacterized protein</fullName>
    </submittedName>
</protein>
<dbReference type="EMBL" id="QZVT01000020">
    <property type="protein sequence ID" value="RJT74405.1"/>
    <property type="molecule type" value="Genomic_DNA"/>
</dbReference>
<evidence type="ECO:0000313" key="2">
    <source>
        <dbReference type="Proteomes" id="UP000272560"/>
    </source>
</evidence>
<gene>
    <name evidence="1" type="ORF">D6T63_18615</name>
</gene>
<name>A0A3A5M235_9MICC</name>
<sequence length="77" mass="9137">MIDNIQLVIRMKVERSYLEVFHHQPTAPARHTEHEARNIKISGSPQLLERSFPSWLVPVNLQDHMWAEVCDRRALRH</sequence>
<proteinExistence type="predicted"/>
<evidence type="ECO:0000313" key="1">
    <source>
        <dbReference type="EMBL" id="RJT74405.1"/>
    </source>
</evidence>
<dbReference type="AlphaFoldDB" id="A0A3A5M235"/>
<accession>A0A3A5M235</accession>
<reference evidence="1 2" key="1">
    <citation type="submission" date="2018-09" db="EMBL/GenBank/DDBJ databases">
        <title>Novel species of Arthrobacter.</title>
        <authorList>
            <person name="Liu Q."/>
            <person name="Xin Y.-H."/>
        </authorList>
    </citation>
    <scope>NUCLEOTIDE SEQUENCE [LARGE SCALE GENOMIC DNA]</scope>
    <source>
        <strain evidence="1 2">Hz2</strain>
    </source>
</reference>